<dbReference type="Proteomes" id="UP000320813">
    <property type="component" value="Unassembled WGS sequence"/>
</dbReference>
<accession>A0A519BCD6</accession>
<dbReference type="AlphaFoldDB" id="A0A519BCD6"/>
<dbReference type="InterPro" id="IPR045792">
    <property type="entry name" value="DUF6036"/>
</dbReference>
<protein>
    <recommendedName>
        <fullName evidence="1">DUF6036 domain-containing protein</fullName>
    </recommendedName>
</protein>
<evidence type="ECO:0000259" key="1">
    <source>
        <dbReference type="Pfam" id="PF19502"/>
    </source>
</evidence>
<comment type="caution">
    <text evidence="2">The sequence shown here is derived from an EMBL/GenBank/DDBJ whole genome shotgun (WGS) entry which is preliminary data.</text>
</comment>
<evidence type="ECO:0000313" key="2">
    <source>
        <dbReference type="EMBL" id="RZD14929.1"/>
    </source>
</evidence>
<feature type="domain" description="DUF6036" evidence="1">
    <location>
        <begin position="17"/>
        <end position="162"/>
    </location>
</feature>
<reference evidence="2 3" key="1">
    <citation type="submission" date="2019-01" db="EMBL/GenBank/DDBJ databases">
        <title>Insights into ecological role of a new deltaproteobacterial order Candidatus Sinidesulfobacterales (Sva0485) by metagenomics and metatranscriptomics.</title>
        <authorList>
            <person name="Tan S."/>
            <person name="Liu J."/>
            <person name="Fang Y."/>
            <person name="Hedlund B.P."/>
            <person name="Lian Z.H."/>
            <person name="Huang L.Y."/>
            <person name="Li J.T."/>
            <person name="Huang L.N."/>
            <person name="Li W.J."/>
            <person name="Jiang H.C."/>
            <person name="Dong H.L."/>
            <person name="Shu W.S."/>
        </authorList>
    </citation>
    <scope>NUCLEOTIDE SEQUENCE [LARGE SCALE GENOMIC DNA]</scope>
    <source>
        <strain evidence="2">AP3</strain>
    </source>
</reference>
<dbReference type="InterPro" id="IPR043519">
    <property type="entry name" value="NT_sf"/>
</dbReference>
<proteinExistence type="predicted"/>
<sequence>MDESSSRDSIERVKKLVDFLAKNTDENIDIIVVGGTAMSFYGDYRTTRDIDAEILNCPENIYKTSLEYLKENKIQFNIDEDFDGWGMVPMPEGYRDRATQIYKEGNITVKTLEPVDFIISKLRRGADIDIEDTEKIATRYNIDEQTLRERVSKINFINTEETFWFKQRLERFIDEKVLQRDRETPDQKNTPDTDIDF</sequence>
<dbReference type="SUPFAM" id="SSF81301">
    <property type="entry name" value="Nucleotidyltransferase"/>
    <property type="match status" value="1"/>
</dbReference>
<name>A0A519BCD6_9DELT</name>
<dbReference type="Pfam" id="PF19502">
    <property type="entry name" value="DUF6036"/>
    <property type="match status" value="1"/>
</dbReference>
<dbReference type="EMBL" id="SGBD01000001">
    <property type="protein sequence ID" value="RZD14929.1"/>
    <property type="molecule type" value="Genomic_DNA"/>
</dbReference>
<evidence type="ECO:0000313" key="3">
    <source>
        <dbReference type="Proteomes" id="UP000320813"/>
    </source>
</evidence>
<gene>
    <name evidence="2" type="ORF">EVJ47_01205</name>
</gene>
<organism evidence="2 3">
    <name type="scientific">Candidatus Acidulodesulfobacterium ferriphilum</name>
    <dbReference type="NCBI Taxonomy" id="2597223"/>
    <lineage>
        <taxon>Bacteria</taxon>
        <taxon>Deltaproteobacteria</taxon>
        <taxon>Candidatus Acidulodesulfobacterales</taxon>
        <taxon>Candidatus Acidulodesulfobacterium</taxon>
    </lineage>
</organism>